<protein>
    <submittedName>
        <fullName evidence="2">Dinitrogenase iron-molybdenum cofactor biosynthesis protein</fullName>
    </submittedName>
</protein>
<proteinExistence type="predicted"/>
<name>A0A6I6JLF6_9BACT</name>
<organism evidence="2 3">
    <name type="scientific">Pseudodesulfovibrio cashew</name>
    <dbReference type="NCBI Taxonomy" id="2678688"/>
    <lineage>
        <taxon>Bacteria</taxon>
        <taxon>Pseudomonadati</taxon>
        <taxon>Thermodesulfobacteriota</taxon>
        <taxon>Desulfovibrionia</taxon>
        <taxon>Desulfovibrionales</taxon>
        <taxon>Desulfovibrionaceae</taxon>
    </lineage>
</organism>
<evidence type="ECO:0000313" key="3">
    <source>
        <dbReference type="Proteomes" id="UP000428328"/>
    </source>
</evidence>
<dbReference type="PANTHER" id="PTHR42983">
    <property type="entry name" value="DINITROGENASE IRON-MOLYBDENUM COFACTOR PROTEIN-RELATED"/>
    <property type="match status" value="1"/>
</dbReference>
<reference evidence="2 3" key="1">
    <citation type="submission" date="2019-11" db="EMBL/GenBank/DDBJ databases">
        <authorList>
            <person name="Zheng R.K."/>
            <person name="Sun C.M."/>
        </authorList>
    </citation>
    <scope>NUCLEOTIDE SEQUENCE [LARGE SCALE GENOMIC DNA]</scope>
    <source>
        <strain evidence="2 3">SRB007</strain>
    </source>
</reference>
<evidence type="ECO:0000313" key="2">
    <source>
        <dbReference type="EMBL" id="QGY41122.1"/>
    </source>
</evidence>
<evidence type="ECO:0000259" key="1">
    <source>
        <dbReference type="Pfam" id="PF02579"/>
    </source>
</evidence>
<dbReference type="AlphaFoldDB" id="A0A6I6JLF6"/>
<dbReference type="Gene3D" id="3.30.420.130">
    <property type="entry name" value="Dinitrogenase iron-molybdenum cofactor biosynthesis domain"/>
    <property type="match status" value="1"/>
</dbReference>
<dbReference type="CDD" id="cd00851">
    <property type="entry name" value="MTH1175"/>
    <property type="match status" value="1"/>
</dbReference>
<dbReference type="PANTHER" id="PTHR42983:SF1">
    <property type="entry name" value="IRON-MOLYBDENUM PROTEIN"/>
    <property type="match status" value="1"/>
</dbReference>
<dbReference type="KEGG" id="psel:GM415_13625"/>
<dbReference type="RefSeq" id="WP_158949083.1">
    <property type="nucleotide sequence ID" value="NZ_CP046400.1"/>
</dbReference>
<dbReference type="EMBL" id="CP046400">
    <property type="protein sequence ID" value="QGY41122.1"/>
    <property type="molecule type" value="Genomic_DNA"/>
</dbReference>
<feature type="domain" description="Dinitrogenase iron-molybdenum cofactor biosynthesis" evidence="1">
    <location>
        <begin position="9"/>
        <end position="99"/>
    </location>
</feature>
<keyword evidence="3" id="KW-1185">Reference proteome</keyword>
<dbReference type="SUPFAM" id="SSF53146">
    <property type="entry name" value="Nitrogenase accessory factor-like"/>
    <property type="match status" value="1"/>
</dbReference>
<gene>
    <name evidence="2" type="ORF">GM415_13625</name>
</gene>
<dbReference type="Pfam" id="PF02579">
    <property type="entry name" value="Nitro_FeMo-Co"/>
    <property type="match status" value="1"/>
</dbReference>
<sequence length="123" mass="13289">MKIALPTRDGQIDDHFGHCDHYTLMTLDDEKNIVKIEAMDSPEGCGCKSNIAPILAEKGVKIMLAGNMGQGAVNILQGSGIQVVRGCSGSIQDVAAKWIAGDLQDNLITCDHHDCDHHDLEHL</sequence>
<accession>A0A6I6JLF6</accession>
<dbReference type="InterPro" id="IPR003731">
    <property type="entry name" value="Di-Nase_FeMo-co_biosynth"/>
</dbReference>
<dbReference type="InterPro" id="IPR036105">
    <property type="entry name" value="DiNase_FeMo-co_biosyn_sf"/>
</dbReference>
<dbReference type="InterPro" id="IPR033913">
    <property type="entry name" value="MTH1175_dom"/>
</dbReference>
<dbReference type="Proteomes" id="UP000428328">
    <property type="component" value="Chromosome"/>
</dbReference>